<reference evidence="7" key="1">
    <citation type="submission" date="2016-10" db="EMBL/GenBank/DDBJ databases">
        <authorList>
            <person name="Varghese N."/>
            <person name="Submissions S."/>
        </authorList>
    </citation>
    <scope>NUCLEOTIDE SEQUENCE [LARGE SCALE GENOMIC DNA]</scope>
    <source>
        <strain evidence="7">CGMCC 1.11014</strain>
    </source>
</reference>
<dbReference type="Pfam" id="PF04545">
    <property type="entry name" value="Sigma70_r4"/>
    <property type="match status" value="1"/>
</dbReference>
<evidence type="ECO:0000259" key="5">
    <source>
        <dbReference type="PROSITE" id="PS00716"/>
    </source>
</evidence>
<evidence type="ECO:0000256" key="1">
    <source>
        <dbReference type="ARBA" id="ARBA00023015"/>
    </source>
</evidence>
<dbReference type="InterPro" id="IPR000943">
    <property type="entry name" value="RNA_pol_sigma70"/>
</dbReference>
<protein>
    <submittedName>
        <fullName evidence="6">RNA polymerase sigma factor for flagellar operon FliA</fullName>
    </submittedName>
</protein>
<dbReference type="InterPro" id="IPR014284">
    <property type="entry name" value="RNA_pol_sigma-70_dom"/>
</dbReference>
<gene>
    <name evidence="6" type="ORF">SAMN05216552_105410</name>
</gene>
<feature type="domain" description="RNA polymerase sigma-70" evidence="5">
    <location>
        <begin position="211"/>
        <end position="237"/>
    </location>
</feature>
<keyword evidence="3" id="KW-0238">DNA-binding</keyword>
<dbReference type="GO" id="GO:0003677">
    <property type="term" value="F:DNA binding"/>
    <property type="evidence" value="ECO:0007669"/>
    <property type="project" value="UniProtKB-KW"/>
</dbReference>
<evidence type="ECO:0000256" key="3">
    <source>
        <dbReference type="ARBA" id="ARBA00023125"/>
    </source>
</evidence>
<keyword evidence="1" id="KW-0805">Transcription regulation</keyword>
<organism evidence="6 7">
    <name type="scientific">Pseudoduganella namucuonensis</name>
    <dbReference type="NCBI Taxonomy" id="1035707"/>
    <lineage>
        <taxon>Bacteria</taxon>
        <taxon>Pseudomonadati</taxon>
        <taxon>Pseudomonadota</taxon>
        <taxon>Betaproteobacteria</taxon>
        <taxon>Burkholderiales</taxon>
        <taxon>Oxalobacteraceae</taxon>
        <taxon>Telluria group</taxon>
        <taxon>Pseudoduganella</taxon>
    </lineage>
</organism>
<keyword evidence="2" id="KW-0731">Sigma factor</keyword>
<evidence type="ECO:0000256" key="4">
    <source>
        <dbReference type="ARBA" id="ARBA00023163"/>
    </source>
</evidence>
<dbReference type="PANTHER" id="PTHR30385">
    <property type="entry name" value="SIGMA FACTOR F FLAGELLAR"/>
    <property type="match status" value="1"/>
</dbReference>
<accession>A0A1I7M3W0</accession>
<dbReference type="InterPro" id="IPR007627">
    <property type="entry name" value="RNA_pol_sigma70_r2"/>
</dbReference>
<keyword evidence="7" id="KW-1185">Reference proteome</keyword>
<dbReference type="PRINTS" id="PR00046">
    <property type="entry name" value="SIGMA70FCT"/>
</dbReference>
<evidence type="ECO:0000313" key="7">
    <source>
        <dbReference type="Proteomes" id="UP000199391"/>
    </source>
</evidence>
<dbReference type="PROSITE" id="PS00716">
    <property type="entry name" value="SIGMA70_2"/>
    <property type="match status" value="1"/>
</dbReference>
<keyword evidence="4" id="KW-0804">Transcription</keyword>
<keyword evidence="6" id="KW-0969">Cilium</keyword>
<dbReference type="Gene3D" id="1.10.1740.10">
    <property type="match status" value="1"/>
</dbReference>
<dbReference type="NCBIfam" id="TIGR02937">
    <property type="entry name" value="sigma70-ECF"/>
    <property type="match status" value="1"/>
</dbReference>
<dbReference type="SUPFAM" id="SSF88659">
    <property type="entry name" value="Sigma3 and sigma4 domains of RNA polymerase sigma factors"/>
    <property type="match status" value="1"/>
</dbReference>
<dbReference type="Proteomes" id="UP000199391">
    <property type="component" value="Unassembled WGS sequence"/>
</dbReference>
<name>A0A1I7M3W0_9BURK</name>
<dbReference type="EMBL" id="FPBO01000054">
    <property type="protein sequence ID" value="SFV16632.1"/>
    <property type="molecule type" value="Genomic_DNA"/>
</dbReference>
<evidence type="ECO:0000313" key="6">
    <source>
        <dbReference type="EMBL" id="SFV16632.1"/>
    </source>
</evidence>
<proteinExistence type="predicted"/>
<dbReference type="InterPro" id="IPR013325">
    <property type="entry name" value="RNA_pol_sigma_r2"/>
</dbReference>
<dbReference type="STRING" id="1035707.SAMN05216552_105410"/>
<dbReference type="InterPro" id="IPR013324">
    <property type="entry name" value="RNA_pol_sigma_r3/r4-like"/>
</dbReference>
<dbReference type="GO" id="GO:0016987">
    <property type="term" value="F:sigma factor activity"/>
    <property type="evidence" value="ECO:0007669"/>
    <property type="project" value="UniProtKB-KW"/>
</dbReference>
<evidence type="ECO:0000256" key="2">
    <source>
        <dbReference type="ARBA" id="ARBA00023082"/>
    </source>
</evidence>
<dbReference type="RefSeq" id="WP_177307721.1">
    <property type="nucleotide sequence ID" value="NZ_FPBO01000054.1"/>
</dbReference>
<dbReference type="SUPFAM" id="SSF88946">
    <property type="entry name" value="Sigma2 domain of RNA polymerase sigma factors"/>
    <property type="match status" value="1"/>
</dbReference>
<dbReference type="AlphaFoldDB" id="A0A1I7M3W0"/>
<dbReference type="Gene3D" id="1.20.140.160">
    <property type="match status" value="1"/>
</dbReference>
<dbReference type="Pfam" id="PF04542">
    <property type="entry name" value="Sigma70_r2"/>
    <property type="match status" value="1"/>
</dbReference>
<keyword evidence="6" id="KW-0966">Cell projection</keyword>
<keyword evidence="6" id="KW-0282">Flagellum</keyword>
<dbReference type="InterPro" id="IPR007630">
    <property type="entry name" value="RNA_pol_sigma70_r4"/>
</dbReference>
<sequence>MSALAQLDDAGDGHDGAALWAALRGGGGQEARERLVALHLEFARIMAGRLFARRTYAGLEFDDYLQFAREGLLGAIDRYDATRDAGFRTFAAPRINGAILSGIQSYSDMQEQIATRKRVVAERVRELREEAPEGRDANALFSHLAELAVGLAVGFVLDQSGMYRAEEAGYADNTYAAVEMRQLRERVRAMLVELPERQRQILSYHYLQQQSFGEIAALLALSKARISQLHKEALTALRESLRGGGVDYSF</sequence>
<dbReference type="GO" id="GO:0006352">
    <property type="term" value="P:DNA-templated transcription initiation"/>
    <property type="evidence" value="ECO:0007669"/>
    <property type="project" value="InterPro"/>
</dbReference>
<dbReference type="CDD" id="cd06171">
    <property type="entry name" value="Sigma70_r4"/>
    <property type="match status" value="1"/>
</dbReference>